<dbReference type="SMART" id="SM00185">
    <property type="entry name" value="ARM"/>
    <property type="match status" value="9"/>
</dbReference>
<dbReference type="InterPro" id="IPR016024">
    <property type="entry name" value="ARM-type_fold"/>
</dbReference>
<comment type="pathway">
    <text evidence="2">Protein modification; protein ubiquitination.</text>
</comment>
<dbReference type="InterPro" id="IPR011989">
    <property type="entry name" value="ARM-like"/>
</dbReference>
<accession>A0A2P6SPA2</accession>
<keyword evidence="8" id="KW-1185">Reference proteome</keyword>
<evidence type="ECO:0000256" key="2">
    <source>
        <dbReference type="ARBA" id="ARBA00004906"/>
    </source>
</evidence>
<proteinExistence type="predicted"/>
<dbReference type="GO" id="GO:0016874">
    <property type="term" value="F:ligase activity"/>
    <property type="evidence" value="ECO:0007669"/>
    <property type="project" value="UniProtKB-KW"/>
</dbReference>
<evidence type="ECO:0000259" key="6">
    <source>
        <dbReference type="PROSITE" id="PS51698"/>
    </source>
</evidence>
<dbReference type="InterPro" id="IPR003613">
    <property type="entry name" value="Ubox_domain"/>
</dbReference>
<dbReference type="PANTHER" id="PTHR45958">
    <property type="entry name" value="RING-TYPE E3 UBIQUITIN TRANSFERASE"/>
    <property type="match status" value="1"/>
</dbReference>
<dbReference type="UniPathway" id="UPA00143"/>
<evidence type="ECO:0000256" key="1">
    <source>
        <dbReference type="ARBA" id="ARBA00000900"/>
    </source>
</evidence>
<evidence type="ECO:0000313" key="7">
    <source>
        <dbReference type="EMBL" id="PRQ60500.1"/>
    </source>
</evidence>
<evidence type="ECO:0000256" key="4">
    <source>
        <dbReference type="ARBA" id="ARBA00022679"/>
    </source>
</evidence>
<evidence type="ECO:0000256" key="3">
    <source>
        <dbReference type="ARBA" id="ARBA00012483"/>
    </source>
</evidence>
<dbReference type="SUPFAM" id="SSF48371">
    <property type="entry name" value="ARM repeat"/>
    <property type="match status" value="3"/>
</dbReference>
<dbReference type="CDD" id="cd16664">
    <property type="entry name" value="RING-Ubox_PUB"/>
    <property type="match status" value="1"/>
</dbReference>
<dbReference type="STRING" id="74649.A0A2P6SPA2"/>
<dbReference type="SMART" id="SM00504">
    <property type="entry name" value="Ubox"/>
    <property type="match status" value="1"/>
</dbReference>
<dbReference type="Gene3D" id="1.25.10.10">
    <property type="entry name" value="Leucine-rich Repeat Variant"/>
    <property type="match status" value="4"/>
</dbReference>
<dbReference type="GO" id="GO:0061630">
    <property type="term" value="F:ubiquitin protein ligase activity"/>
    <property type="evidence" value="ECO:0007669"/>
    <property type="project" value="UniProtKB-EC"/>
</dbReference>
<name>A0A2P6SPA2_ROSCH</name>
<sequence length="1010" mass="111559">MAKDIIIGASFVPVSELLSQTVFAMFDTVNSAKEVLIHKESFKVFTTYLEKTSSILKELSKKNIEHSEGLVNALEIINREVEVAKHLALDCRKKNKVYLLINCRKILKALESSTKDIGRALSLLSLPSLDVSLGINNQISNLCKNMLAAEYRAAVAEEEILEKIEQGIQEGNDNLSHTNDLLLRIAETLGISNEHSELKKEFKEFKRELDDTNMRKGSEEDLQMEQICHIIALLEKTNANTTAEDKVNGYSERRVSLGRQPLEPLQQFYCPLTQEIMVDPVETSSQQTFERSGIEKWFAEGKNLCPLTDIPLDTSVLRPNKALKRSIEEWKNRNTMIIIASVKPTLQSSEEQEVLQSLDKLQNLCLESDVHQEWVIMEDYIPVLIGLLGTKNREIRKNALAILSILAKDSEENKEKITAVDNALEAIVRSLARQSGESKVALQLLLELSRSSIARDLMGKVQGCILLLGTMLSSEDDQVTGYAIELLENLSCIDQNVIQMARANYFKPLLKLLSSGPEEVKMVMAGTLSEIELTDHNKLSIVKDGALGPLLELLSNGDLEKRKVGVKALLHLSSLPQNGLEMIRKGAVGPLFELLYSHSLSSPALREQVAETIMHLAISTTTQEAAEDQVSLLDSEEDIFKLFSLISLTGPDIQRSILKTFHAMCQSFSGLDIRIKLRQLSAVQVLVQLSEADNSTVRANAIKLFSCLTEDGDDSTFLEHISQRCIDSLLRIIKSSSDVEEIAAAMGIIANLPKDHPQITHWLLDAEALHIIWTCLSDGNRDASYRRQLVENAVGALCHFTVASNQEWQKKVAEAGIIPVLVQLLASGTALTKQNAAISLKQLSESSKSLSKPIKHGIFLCCFSAPEPGCPAHLGICTVESSFCLVKAKALDPLVRMLGEADVEACEASLDALLTLIDGERLEQGGKVLDEAKAIGPIVKLLSSQSARLQRKSLMALERIFQVNELTLKYGTLAHMALVDIAQKKNSDMKSLAAKVLGQLGVLGKQSSYF</sequence>
<dbReference type="EMBL" id="PDCK01000039">
    <property type="protein sequence ID" value="PRQ60500.1"/>
    <property type="molecule type" value="Genomic_DNA"/>
</dbReference>
<evidence type="ECO:0000313" key="8">
    <source>
        <dbReference type="Proteomes" id="UP000238479"/>
    </source>
</evidence>
<dbReference type="Pfam" id="PF04564">
    <property type="entry name" value="U-box"/>
    <property type="match status" value="1"/>
</dbReference>
<dbReference type="PANTHER" id="PTHR45958:SF8">
    <property type="entry name" value="U-BOX DOMAIN-CONTAINING PROTEIN 44-LIKE"/>
    <property type="match status" value="1"/>
</dbReference>
<reference evidence="7 8" key="1">
    <citation type="journal article" date="2018" name="Nat. Genet.">
        <title>The Rosa genome provides new insights in the design of modern roses.</title>
        <authorList>
            <person name="Bendahmane M."/>
        </authorList>
    </citation>
    <scope>NUCLEOTIDE SEQUENCE [LARGE SCALE GENOMIC DNA]</scope>
    <source>
        <strain evidence="8">cv. Old Blush</strain>
    </source>
</reference>
<keyword evidence="7" id="KW-0012">Acyltransferase</keyword>
<protein>
    <recommendedName>
        <fullName evidence="3">RING-type E3 ubiquitin transferase</fullName>
        <ecNumber evidence="3">2.3.2.27</ecNumber>
    </recommendedName>
</protein>
<keyword evidence="4 7" id="KW-0808">Transferase</keyword>
<dbReference type="OMA" id="GNVQGCI"/>
<dbReference type="InterPro" id="IPR013083">
    <property type="entry name" value="Znf_RING/FYVE/PHD"/>
</dbReference>
<dbReference type="InterPro" id="IPR052608">
    <property type="entry name" value="U-box_domain_protein"/>
</dbReference>
<gene>
    <name evidence="7" type="ORF">RchiOBHm_Chr1g0381931</name>
</gene>
<dbReference type="InterPro" id="IPR045210">
    <property type="entry name" value="RING-Ubox_PUB"/>
</dbReference>
<dbReference type="EC" id="2.3.2.27" evidence="3"/>
<dbReference type="Gene3D" id="3.30.40.10">
    <property type="entry name" value="Zinc/RING finger domain, C3HC4 (zinc finger)"/>
    <property type="match status" value="1"/>
</dbReference>
<dbReference type="InterPro" id="IPR000225">
    <property type="entry name" value="Armadillo"/>
</dbReference>
<comment type="catalytic activity">
    <reaction evidence="1">
        <text>S-ubiquitinyl-[E2 ubiquitin-conjugating enzyme]-L-cysteine + [acceptor protein]-L-lysine = [E2 ubiquitin-conjugating enzyme]-L-cysteine + N(6)-ubiquitinyl-[acceptor protein]-L-lysine.</text>
        <dbReference type="EC" id="2.3.2.27"/>
    </reaction>
</comment>
<evidence type="ECO:0000256" key="5">
    <source>
        <dbReference type="ARBA" id="ARBA00022737"/>
    </source>
</evidence>
<dbReference type="SUPFAM" id="SSF57850">
    <property type="entry name" value="RING/U-box"/>
    <property type="match status" value="1"/>
</dbReference>
<dbReference type="PROSITE" id="PS51698">
    <property type="entry name" value="U_BOX"/>
    <property type="match status" value="1"/>
</dbReference>
<dbReference type="GO" id="GO:0016567">
    <property type="term" value="P:protein ubiquitination"/>
    <property type="evidence" value="ECO:0007669"/>
    <property type="project" value="UniProtKB-UniPathway"/>
</dbReference>
<keyword evidence="5" id="KW-0677">Repeat</keyword>
<keyword evidence="7" id="KW-0436">Ligase</keyword>
<dbReference type="Proteomes" id="UP000238479">
    <property type="component" value="Chromosome 1"/>
</dbReference>
<dbReference type="OrthoDB" id="7537227at2759"/>
<dbReference type="Gramene" id="PRQ60500">
    <property type="protein sequence ID" value="PRQ60500"/>
    <property type="gene ID" value="RchiOBHm_Chr1g0381931"/>
</dbReference>
<comment type="caution">
    <text evidence="7">The sequence shown here is derived from an EMBL/GenBank/DDBJ whole genome shotgun (WGS) entry which is preliminary data.</text>
</comment>
<organism evidence="7 8">
    <name type="scientific">Rosa chinensis</name>
    <name type="common">China rose</name>
    <dbReference type="NCBI Taxonomy" id="74649"/>
    <lineage>
        <taxon>Eukaryota</taxon>
        <taxon>Viridiplantae</taxon>
        <taxon>Streptophyta</taxon>
        <taxon>Embryophyta</taxon>
        <taxon>Tracheophyta</taxon>
        <taxon>Spermatophyta</taxon>
        <taxon>Magnoliopsida</taxon>
        <taxon>eudicotyledons</taxon>
        <taxon>Gunneridae</taxon>
        <taxon>Pentapetalae</taxon>
        <taxon>rosids</taxon>
        <taxon>fabids</taxon>
        <taxon>Rosales</taxon>
        <taxon>Rosaceae</taxon>
        <taxon>Rosoideae</taxon>
        <taxon>Rosoideae incertae sedis</taxon>
        <taxon>Rosa</taxon>
    </lineage>
</organism>
<dbReference type="AlphaFoldDB" id="A0A2P6SPA2"/>
<feature type="domain" description="U-box" evidence="6">
    <location>
        <begin position="263"/>
        <end position="337"/>
    </location>
</feature>